<dbReference type="GO" id="GO:0006784">
    <property type="term" value="P:heme A biosynthetic process"/>
    <property type="evidence" value="ECO:0007669"/>
    <property type="project" value="InterPro"/>
</dbReference>
<dbReference type="VEuPathDB" id="TriTrypDB:ADEAN_000622600"/>
<gene>
    <name evidence="13" type="ORF">ADEAN_000622600</name>
</gene>
<feature type="transmembrane region" description="Helical" evidence="12">
    <location>
        <begin position="360"/>
        <end position="380"/>
    </location>
</feature>
<evidence type="ECO:0000256" key="10">
    <source>
        <dbReference type="ARBA" id="ARBA00044501"/>
    </source>
</evidence>
<keyword evidence="3 12" id="KW-0812">Transmembrane</keyword>
<reference evidence="13 14" key="1">
    <citation type="submission" date="2020-08" db="EMBL/GenBank/DDBJ databases">
        <authorList>
            <person name="Newling K."/>
            <person name="Davey J."/>
            <person name="Forrester S."/>
        </authorList>
    </citation>
    <scope>NUCLEOTIDE SEQUENCE [LARGE SCALE GENOMIC DNA]</scope>
    <source>
        <strain evidence="14">Crithidia deanei Carvalho (ATCC PRA-265)</strain>
    </source>
</reference>
<feature type="transmembrane region" description="Helical" evidence="12">
    <location>
        <begin position="263"/>
        <end position="285"/>
    </location>
</feature>
<protein>
    <submittedName>
        <fullName evidence="13">Cytochrome oxidase assembly protein, putative</fullName>
    </submittedName>
</protein>
<sequence length="417" mass="46473">MIRFTIQKRVFSQTVLPASTRNTFFKKCFPTTQWARSSPLFTSRRLTSTTVAAPKIFQAGEPIPATNASVANWLYVCAAVVAGVVWFGGVTRLTDSGLSIVEWKPLRGIRPPLNQKEWEDEFNNYKRFPEHQQRSDMTLTEFKFIFFWEWAHRVLARSVGVVFGVPLLYYMYKGRFAGNRPLLLSLWGILSLGGAQGFMGWYMVSSGLDHSLIEERKKVTVSSYRLASHLFLAFLIYAAMLRVGYGLKLPKCPQFPGFKKVQLWSRASCSVMFLTAMSGAFVAGLDAGLMYNDGFPLMAGGIIPPMDHLTALEPWWRNFFENHAAAQTTHRLLAGVTFLTIAVLNSAVHRGKVTPQVMRTLHAVNGALILQVLLGMWTVISQVDIPVAASHQFGALLLLSTLIRMCAVVGSRGVVLA</sequence>
<keyword evidence="6" id="KW-0560">Oxidoreductase</keyword>
<evidence type="ECO:0000313" key="13">
    <source>
        <dbReference type="EMBL" id="CAD2218735.1"/>
    </source>
</evidence>
<dbReference type="GO" id="GO:0005743">
    <property type="term" value="C:mitochondrial inner membrane"/>
    <property type="evidence" value="ECO:0007669"/>
    <property type="project" value="TreeGrafter"/>
</dbReference>
<organism evidence="13 14">
    <name type="scientific">Angomonas deanei</name>
    <dbReference type="NCBI Taxonomy" id="59799"/>
    <lineage>
        <taxon>Eukaryota</taxon>
        <taxon>Discoba</taxon>
        <taxon>Euglenozoa</taxon>
        <taxon>Kinetoplastea</taxon>
        <taxon>Metakinetoplastina</taxon>
        <taxon>Trypanosomatida</taxon>
        <taxon>Trypanosomatidae</taxon>
        <taxon>Strigomonadinae</taxon>
        <taxon>Angomonas</taxon>
    </lineage>
</organism>
<feature type="transmembrane region" description="Helical" evidence="12">
    <location>
        <begin position="70"/>
        <end position="89"/>
    </location>
</feature>
<evidence type="ECO:0000256" key="11">
    <source>
        <dbReference type="ARBA" id="ARBA00048044"/>
    </source>
</evidence>
<evidence type="ECO:0000313" key="14">
    <source>
        <dbReference type="Proteomes" id="UP000515908"/>
    </source>
</evidence>
<keyword evidence="14" id="KW-1185">Reference proteome</keyword>
<dbReference type="EMBL" id="LR877156">
    <property type="protein sequence ID" value="CAD2218735.1"/>
    <property type="molecule type" value="Genomic_DNA"/>
</dbReference>
<dbReference type="Pfam" id="PF02628">
    <property type="entry name" value="COX15-CtaA"/>
    <property type="match status" value="1"/>
</dbReference>
<dbReference type="PANTHER" id="PTHR23289:SF2">
    <property type="entry name" value="CYTOCHROME C OXIDASE ASSEMBLY PROTEIN COX15 HOMOLOG"/>
    <property type="match status" value="1"/>
</dbReference>
<comment type="catalytic activity">
    <reaction evidence="11">
        <text>Fe(II)-heme o + 2 A + H2O = Fe(II)-heme a + 2 AH2</text>
        <dbReference type="Rhea" id="RHEA:63388"/>
        <dbReference type="ChEBI" id="CHEBI:13193"/>
        <dbReference type="ChEBI" id="CHEBI:15377"/>
        <dbReference type="ChEBI" id="CHEBI:17499"/>
        <dbReference type="ChEBI" id="CHEBI:60530"/>
        <dbReference type="ChEBI" id="CHEBI:61715"/>
        <dbReference type="EC" id="1.17.99.9"/>
    </reaction>
    <physiologicalReaction direction="left-to-right" evidence="11">
        <dbReference type="Rhea" id="RHEA:63389"/>
    </physiologicalReaction>
</comment>
<keyword evidence="9 12" id="KW-0472">Membrane</keyword>
<dbReference type="GO" id="GO:0120547">
    <property type="term" value="F:heme A synthase activity"/>
    <property type="evidence" value="ECO:0007669"/>
    <property type="project" value="UniProtKB-EC"/>
</dbReference>
<evidence type="ECO:0000256" key="9">
    <source>
        <dbReference type="ARBA" id="ARBA00023136"/>
    </source>
</evidence>
<feature type="transmembrane region" description="Helical" evidence="12">
    <location>
        <begin position="184"/>
        <end position="204"/>
    </location>
</feature>
<evidence type="ECO:0000256" key="7">
    <source>
        <dbReference type="ARBA" id="ARBA00023004"/>
    </source>
</evidence>
<feature type="transmembrane region" description="Helical" evidence="12">
    <location>
        <begin position="224"/>
        <end position="243"/>
    </location>
</feature>
<dbReference type="AlphaFoldDB" id="S9V0N8"/>
<evidence type="ECO:0000256" key="3">
    <source>
        <dbReference type="ARBA" id="ARBA00022692"/>
    </source>
</evidence>
<comment type="subcellular location">
    <subcellularLocation>
        <location evidence="2">Membrane</location>
        <topology evidence="2">Multi-pass membrane protein</topology>
    </subcellularLocation>
</comment>
<evidence type="ECO:0000256" key="1">
    <source>
        <dbReference type="ARBA" id="ARBA00001970"/>
    </source>
</evidence>
<keyword evidence="5 12" id="KW-1133">Transmembrane helix</keyword>
<dbReference type="InterPro" id="IPR003780">
    <property type="entry name" value="COX15/CtaA_fam"/>
</dbReference>
<name>S9V0N8_9TRYP</name>
<keyword evidence="7" id="KW-0408">Iron</keyword>
<evidence type="ECO:0000256" key="4">
    <source>
        <dbReference type="ARBA" id="ARBA00022723"/>
    </source>
</evidence>
<dbReference type="GO" id="GO:0016653">
    <property type="term" value="F:oxidoreductase activity, acting on NAD(P)H, heme protein as acceptor"/>
    <property type="evidence" value="ECO:0007669"/>
    <property type="project" value="TreeGrafter"/>
</dbReference>
<dbReference type="PANTHER" id="PTHR23289">
    <property type="entry name" value="CYTOCHROME C OXIDASE ASSEMBLY PROTEIN COX15"/>
    <property type="match status" value="1"/>
</dbReference>
<evidence type="ECO:0000256" key="2">
    <source>
        <dbReference type="ARBA" id="ARBA00004141"/>
    </source>
</evidence>
<evidence type="ECO:0000256" key="12">
    <source>
        <dbReference type="SAM" id="Phobius"/>
    </source>
</evidence>
<comment type="pathway">
    <text evidence="10">Porphyrin-containing compound metabolism; heme A biosynthesis; heme A from heme O: step 1/1.</text>
</comment>
<dbReference type="OrthoDB" id="1726137at2759"/>
<accession>S9V0N8</accession>
<feature type="transmembrane region" description="Helical" evidence="12">
    <location>
        <begin position="154"/>
        <end position="172"/>
    </location>
</feature>
<proteinExistence type="predicted"/>
<feature type="transmembrane region" description="Helical" evidence="12">
    <location>
        <begin position="392"/>
        <end position="415"/>
    </location>
</feature>
<dbReference type="Proteomes" id="UP000515908">
    <property type="component" value="Chromosome 12"/>
</dbReference>
<dbReference type="InterPro" id="IPR023754">
    <property type="entry name" value="HemeA_Synthase_type2"/>
</dbReference>
<evidence type="ECO:0000256" key="6">
    <source>
        <dbReference type="ARBA" id="ARBA00023002"/>
    </source>
</evidence>
<feature type="transmembrane region" description="Helical" evidence="12">
    <location>
        <begin position="329"/>
        <end position="348"/>
    </location>
</feature>
<evidence type="ECO:0000256" key="8">
    <source>
        <dbReference type="ARBA" id="ARBA00023133"/>
    </source>
</evidence>
<keyword evidence="4" id="KW-0479">Metal-binding</keyword>
<evidence type="ECO:0000256" key="5">
    <source>
        <dbReference type="ARBA" id="ARBA00022989"/>
    </source>
</evidence>
<comment type="cofactor">
    <cofactor evidence="1">
        <name>heme b</name>
        <dbReference type="ChEBI" id="CHEBI:60344"/>
    </cofactor>
</comment>
<dbReference type="GO" id="GO:0046872">
    <property type="term" value="F:metal ion binding"/>
    <property type="evidence" value="ECO:0007669"/>
    <property type="project" value="UniProtKB-KW"/>
</dbReference>
<keyword evidence="8" id="KW-0350">Heme biosynthesis</keyword>